<dbReference type="AlphaFoldDB" id="A0A168GKX5"/>
<dbReference type="Proteomes" id="UP000076881">
    <property type="component" value="Unassembled WGS sequence"/>
</dbReference>
<dbReference type="Gene3D" id="1.50.10.10">
    <property type="match status" value="1"/>
</dbReference>
<dbReference type="SUPFAM" id="SSF48208">
    <property type="entry name" value="Six-hairpin glycosidases"/>
    <property type="match status" value="1"/>
</dbReference>
<comment type="caution">
    <text evidence="5">The sequence shown here is derived from an EMBL/GenBank/DDBJ whole genome shotgun (WGS) entry which is preliminary data.</text>
</comment>
<dbReference type="InterPro" id="IPR008928">
    <property type="entry name" value="6-hairpin_glycosidase_sf"/>
</dbReference>
<comment type="pathway">
    <text evidence="1">Glycan metabolism; N-glycan degradation.</text>
</comment>
<feature type="domain" description="Glycosyl hydrolase family 63 C-terminal" evidence="3">
    <location>
        <begin position="724"/>
        <end position="901"/>
    </location>
</feature>
<dbReference type="InterPro" id="IPR012341">
    <property type="entry name" value="6hp_glycosidase-like_sf"/>
</dbReference>
<evidence type="ECO:0000313" key="5">
    <source>
        <dbReference type="EMBL" id="OAA76619.1"/>
    </source>
</evidence>
<dbReference type="GO" id="GO:0005789">
    <property type="term" value="C:endoplasmic reticulum membrane"/>
    <property type="evidence" value="ECO:0007669"/>
    <property type="project" value="UniProtKB-SubCell"/>
</dbReference>
<sequence length="1059" mass="122621">MVVFDGHEYLTEEERRLKDDRERQRYWKKWGPYVAERQWATVREDYSHDGDAWSHFPHEHARSRAFRWGEDGIAGVSDTHGWQNIGFSFWNEKDEFLKERLFGLSNPQGNHGESVKEAHFHLDNTPTHSYMKFLYKYPQKAFPYEDLIKENAKRSKEDKEYQIIDTGVFDEDRYWDIFIETAKEENDPDELLFRVTAWNRGPDPAPLHIVPQVWFRNTWAWGIEPPEKKPTMSANSELSASSNHWSLGQRHLTLSPSPGVGSTGEDVLPELLFTENDTNTKVLYEQKNTQPYVKDGFHRYIVNEEKDAVNPARTGTKCAAWYSFNEDGGVNPGECAVVRFRFSKKEQSYLDEEEFDNVIEKRKEEADEFYYRLSPMPMTDDLRSVQRQAFSGMMWTKQHYLFIWDQWANGDPATPAPPPDRRSIRNTQWRHMYCDDILSMPDSWEYPFFAAWDSAFHCIPLAMIDPDFAKKQLDLFTREWYCHPNGQLPAYEWNFSDVNPPVHAWATFRTFKIERKLYGRQDLDFLERVFQKLLLNFTWWVNRKDTDGKNVFEGGFLGLDNIGLFNRSEPLPTGGVLEQADSTGWMAFYCLSMLNIALELAKHRRIYEDIASKFFEHFILISDAMTFREGNKEEQSLWNDEDGFYYDAINWGGPHIQQLPVRSLVGLIPLYATTTLEPELMNKLPSFRKRVEWFIHNRPDTAERNMASIRKRGKGNRILLSIVSKDRLEKILKRMLDEDEFFSDHGIRSLSKFHKDHPFSMDVNGQVFKVGYVPGDSDSGLFGGNSNWRGPIWLCVNFLLVESLQRFYLFYGPEFQVECPTGSGDYMHLGKVSEEVQHRLQHLFARTDDGRRSVNAGNDMLDFDENWKDYLWFHEFFDGDTGRGLGASHQTGWTGLIARMIHDTGVSCRLPQTPRTPSIGMAHYFDDMFQRSVEVGVPHSPQMHRIRRSSTARSIGARSDFVLDDNDDVRSDGASVSDGIVLTHGASREKTEADAHMHAYISDQLSRYKDDMSSDRFSHADEFETTANGGNRNSSVNGGNRNDNANGGNRNDSASGGGH</sequence>
<dbReference type="GO" id="GO:0006487">
    <property type="term" value="P:protein N-linked glycosylation"/>
    <property type="evidence" value="ECO:0007669"/>
    <property type="project" value="UniProtKB-UniRule"/>
</dbReference>
<dbReference type="EMBL" id="AZHF01000004">
    <property type="protein sequence ID" value="OAA76619.1"/>
    <property type="molecule type" value="Genomic_DNA"/>
</dbReference>
<dbReference type="GO" id="GO:0004573">
    <property type="term" value="F:Glc3Man9GlcNAc2 oligosaccharide glucosidase activity"/>
    <property type="evidence" value="ECO:0007669"/>
    <property type="project" value="UniProtKB-UniRule"/>
</dbReference>
<dbReference type="GO" id="GO:0009311">
    <property type="term" value="P:oligosaccharide metabolic process"/>
    <property type="evidence" value="ECO:0007669"/>
    <property type="project" value="UniProtKB-UniRule"/>
</dbReference>
<dbReference type="InterPro" id="IPR004888">
    <property type="entry name" value="Glycoside_hydrolase_63"/>
</dbReference>
<gene>
    <name evidence="5" type="ORF">LEL_06303</name>
</gene>
<dbReference type="InterPro" id="IPR054491">
    <property type="entry name" value="MGH1-like_GH"/>
</dbReference>
<organism evidence="5 6">
    <name type="scientific">Akanthomyces lecanii RCEF 1005</name>
    <dbReference type="NCBI Taxonomy" id="1081108"/>
    <lineage>
        <taxon>Eukaryota</taxon>
        <taxon>Fungi</taxon>
        <taxon>Dikarya</taxon>
        <taxon>Ascomycota</taxon>
        <taxon>Pezizomycotina</taxon>
        <taxon>Sordariomycetes</taxon>
        <taxon>Hypocreomycetidae</taxon>
        <taxon>Hypocreales</taxon>
        <taxon>Cordycipitaceae</taxon>
        <taxon>Akanthomyces</taxon>
        <taxon>Cordyceps confragosa</taxon>
    </lineage>
</organism>
<dbReference type="PANTHER" id="PTHR10412:SF10">
    <property type="entry name" value="GLYCOSYL HYDROLASE FAMILY 63 C-TERMINAL DOMAIN-CONTAINING PROTEIN"/>
    <property type="match status" value="1"/>
</dbReference>
<protein>
    <recommendedName>
        <fullName evidence="1">Mannosyl-oligosaccharide glucosidase</fullName>
        <ecNumber evidence="1">3.2.1.106</ecNumber>
    </recommendedName>
    <alternativeName>
        <fullName evidence="1">Glucosidase I</fullName>
    </alternativeName>
</protein>
<keyword evidence="1" id="KW-0256">Endoplasmic reticulum</keyword>
<comment type="subcellular location">
    <subcellularLocation>
        <location evidence="1">Endoplasmic reticulum membrane</location>
        <topology evidence="1">Single-pass type II membrane protein</topology>
    </subcellularLocation>
</comment>
<feature type="compositionally biased region" description="Low complexity" evidence="2">
    <location>
        <begin position="1028"/>
        <end position="1059"/>
    </location>
</feature>
<dbReference type="OrthoDB" id="14419at2759"/>
<name>A0A168GKX5_CORDF</name>
<keyword evidence="1" id="KW-0325">Glycoprotein</keyword>
<reference evidence="5 6" key="1">
    <citation type="journal article" date="2016" name="Genome Biol. Evol.">
        <title>Divergent and convergent evolution of fungal pathogenicity.</title>
        <authorList>
            <person name="Shang Y."/>
            <person name="Xiao G."/>
            <person name="Zheng P."/>
            <person name="Cen K."/>
            <person name="Zhan S."/>
            <person name="Wang C."/>
        </authorList>
    </citation>
    <scope>NUCLEOTIDE SEQUENCE [LARGE SCALE GENOMIC DNA]</scope>
    <source>
        <strain evidence="5 6">RCEF 1005</strain>
    </source>
</reference>
<proteinExistence type="inferred from homology"/>
<evidence type="ECO:0000313" key="6">
    <source>
        <dbReference type="Proteomes" id="UP000076881"/>
    </source>
</evidence>
<evidence type="ECO:0000259" key="3">
    <source>
        <dbReference type="Pfam" id="PF03200"/>
    </source>
</evidence>
<comment type="similarity">
    <text evidence="1">Belongs to the glycosyl hydrolase 63 family.</text>
</comment>
<dbReference type="STRING" id="1081108.A0A168GKX5"/>
<evidence type="ECO:0000256" key="2">
    <source>
        <dbReference type="SAM" id="MobiDB-lite"/>
    </source>
</evidence>
<accession>A0A168GKX5</accession>
<feature type="domain" description="Mannosylglycerate hydrolase MGH1-like glycoside hydrolase" evidence="4">
    <location>
        <begin position="446"/>
        <end position="552"/>
    </location>
</feature>
<dbReference type="Pfam" id="PF22422">
    <property type="entry name" value="MGH1-like_GH"/>
    <property type="match status" value="1"/>
</dbReference>
<keyword evidence="1" id="KW-0378">Hydrolase</keyword>
<dbReference type="InterPro" id="IPR031335">
    <property type="entry name" value="Glyco_hydro_63_C"/>
</dbReference>
<comment type="catalytic activity">
    <reaction evidence="1">
        <text>N(4)-(alpha-D-Glc-(1-&gt;2)-alpha-D-Glc-(1-&gt;3)-alpha-D-Glc-(1-&gt;3)-alpha-D-Man-(1-&gt;2)-alpha-D-Man-(1-&gt;2)-alpha-D-Man-(1-&gt;3)-[alpha-D-Man-(1-&gt;2)-alpha-D-Man-(1-&gt;3)-[alpha-D-Man-(1-&gt;2)-alpha-D-Man-(1-&gt;6)]-alpha-D-Man-(1-&gt;6)]-beta-D-Man-(1-&gt;4)-beta-D-GlcNAc-(1-&gt;4)-beta-D-GlcNAc)-L-asparaginyl-[protein] + H2O = N(4)-(alpha-D-Glc-(1-&gt;3)-alpha-D-Glc-(1-&gt;3)-alpha-D-Man-(1-&gt;2)-alpha-D-Man-(1-&gt;2)-alpha-D-Man-(1-&gt;3)-[alpha-D-Man-(1-&gt;2)-alpha-D-Man-(1-&gt;3)-[alpha-D-Man-(1-&gt;2)-alpha-D-Man-(1-&gt;6)]-alpha-D-Man-(1-&gt;6)]-beta-D-Man-(1-&gt;4)-beta-D-GlcNAc-(1-&gt;4)-beta-D-GlcNAc)-L-asparaginyl-[protein] + beta-D-glucose</text>
        <dbReference type="Rhea" id="RHEA:55988"/>
        <dbReference type="Rhea" id="RHEA-COMP:12806"/>
        <dbReference type="Rhea" id="RHEA-COMP:14355"/>
        <dbReference type="ChEBI" id="CHEBI:15377"/>
        <dbReference type="ChEBI" id="CHEBI:15903"/>
        <dbReference type="ChEBI" id="CHEBI:59082"/>
        <dbReference type="ChEBI" id="CHEBI:132537"/>
        <dbReference type="EC" id="3.2.1.106"/>
    </reaction>
</comment>
<keyword evidence="1" id="KW-0326">Glycosidase</keyword>
<feature type="region of interest" description="Disordered" evidence="2">
    <location>
        <begin position="1019"/>
        <end position="1059"/>
    </location>
</feature>
<evidence type="ECO:0000256" key="1">
    <source>
        <dbReference type="RuleBase" id="RU369107"/>
    </source>
</evidence>
<dbReference type="Pfam" id="PF03200">
    <property type="entry name" value="Glyco_hydro_63"/>
    <property type="match status" value="1"/>
</dbReference>
<dbReference type="PANTHER" id="PTHR10412">
    <property type="entry name" value="MANNOSYL-OLIGOSACCHARIDE GLUCOSIDASE"/>
    <property type="match status" value="1"/>
</dbReference>
<keyword evidence="6" id="KW-1185">Reference proteome</keyword>
<dbReference type="EC" id="3.2.1.106" evidence="1"/>
<comment type="function">
    <text evidence="1">Cleaves the distal alpha 1,2-linked glucose residue from the Glc(3)Man(9)GlcNAc(2) oligosaccharide precursor.</text>
</comment>
<evidence type="ECO:0000259" key="4">
    <source>
        <dbReference type="Pfam" id="PF22422"/>
    </source>
</evidence>